<keyword evidence="2" id="KW-1185">Reference proteome</keyword>
<name>A0AAX4H9J6_9ASCO</name>
<gene>
    <name evidence="1" type="ORF">PUMCH_002506</name>
</gene>
<proteinExistence type="predicted"/>
<organism evidence="1 2">
    <name type="scientific">Australozyma saopauloensis</name>
    <dbReference type="NCBI Taxonomy" id="291208"/>
    <lineage>
        <taxon>Eukaryota</taxon>
        <taxon>Fungi</taxon>
        <taxon>Dikarya</taxon>
        <taxon>Ascomycota</taxon>
        <taxon>Saccharomycotina</taxon>
        <taxon>Pichiomycetes</taxon>
        <taxon>Metschnikowiaceae</taxon>
        <taxon>Australozyma</taxon>
    </lineage>
</organism>
<reference evidence="1 2" key="1">
    <citation type="submission" date="2023-10" db="EMBL/GenBank/DDBJ databases">
        <title>Draft Genome Sequence of Candida saopaulonensis from a very Premature Infant with Sepsis.</title>
        <authorList>
            <person name="Ning Y."/>
            <person name="Dai R."/>
            <person name="Xiao M."/>
            <person name="Xu Y."/>
            <person name="Yan Q."/>
            <person name="Zhang L."/>
        </authorList>
    </citation>
    <scope>NUCLEOTIDE SEQUENCE [LARGE SCALE GENOMIC DNA]</scope>
    <source>
        <strain evidence="1 2">19XY460</strain>
    </source>
</reference>
<sequence>MVSIMVFLVSSIFICSVLWYASRTFIRKLDERFMFLSRKPRKFEYKRNLKGTRYLVMNGCSAVGRAALQNLADRGASLHLIHSPKEEIIYNDLAVNLRKNAKKCTIVLERCDILLWKSIDELSETLSESAIKFSSFLYFPTEGASIDSDLGDMSYCFLKLNLALDLEFNKPSPRVVFAAEFGGHPYRRDETYDAVFTELEDWQDHEAYHSCPLPAPKVAFANTGCIWNDSRFSFAYTLHWLGHKMKARMPCHQGENSVIHALLSKEKESKADGVYFVNDSEWCTAPHFERVDSKGKKIVDFQLRVTPELEEYRGKPREVYFEYCKKKSREKKIARRKELGLPDWFDYETEDADPKGSVKGVHQPEDILSVAATNSSKDSKPSLVEITTIDEKDSSKSAPSQSLAVSSGQLEALASSITRIEKTLLEMNFKPELEVISSSITRLEKNLDKIMMVLDAICSLMTRTETDHVSLPDQEKNSEGDGQNIVLSQELADHSETPENVSSQEIDQ</sequence>
<evidence type="ECO:0000313" key="1">
    <source>
        <dbReference type="EMBL" id="WPK25202.1"/>
    </source>
</evidence>
<protein>
    <submittedName>
        <fullName evidence="1">Uncharacterized protein</fullName>
    </submittedName>
</protein>
<dbReference type="Proteomes" id="UP001338582">
    <property type="component" value="Chromosome 3"/>
</dbReference>
<dbReference type="GeneID" id="88173571"/>
<dbReference type="EMBL" id="CP138896">
    <property type="protein sequence ID" value="WPK25202.1"/>
    <property type="molecule type" value="Genomic_DNA"/>
</dbReference>
<accession>A0AAX4H9J6</accession>
<dbReference type="RefSeq" id="XP_062877585.1">
    <property type="nucleotide sequence ID" value="XM_063021515.1"/>
</dbReference>
<dbReference type="AlphaFoldDB" id="A0AAX4H9J6"/>
<evidence type="ECO:0000313" key="2">
    <source>
        <dbReference type="Proteomes" id="UP001338582"/>
    </source>
</evidence>
<dbReference type="KEGG" id="asau:88173571"/>